<evidence type="ECO:0000313" key="3">
    <source>
        <dbReference type="Proteomes" id="UP000245207"/>
    </source>
</evidence>
<feature type="region of interest" description="Disordered" evidence="1">
    <location>
        <begin position="72"/>
        <end position="126"/>
    </location>
</feature>
<name>A0A2U1P7N6_ARTAN</name>
<organism evidence="2 3">
    <name type="scientific">Artemisia annua</name>
    <name type="common">Sweet wormwood</name>
    <dbReference type="NCBI Taxonomy" id="35608"/>
    <lineage>
        <taxon>Eukaryota</taxon>
        <taxon>Viridiplantae</taxon>
        <taxon>Streptophyta</taxon>
        <taxon>Embryophyta</taxon>
        <taxon>Tracheophyta</taxon>
        <taxon>Spermatophyta</taxon>
        <taxon>Magnoliopsida</taxon>
        <taxon>eudicotyledons</taxon>
        <taxon>Gunneridae</taxon>
        <taxon>Pentapetalae</taxon>
        <taxon>asterids</taxon>
        <taxon>campanulids</taxon>
        <taxon>Asterales</taxon>
        <taxon>Asteraceae</taxon>
        <taxon>Asteroideae</taxon>
        <taxon>Anthemideae</taxon>
        <taxon>Artemisiinae</taxon>
        <taxon>Artemisia</taxon>
    </lineage>
</organism>
<dbReference type="Proteomes" id="UP000245207">
    <property type="component" value="Unassembled WGS sequence"/>
</dbReference>
<evidence type="ECO:0000313" key="2">
    <source>
        <dbReference type="EMBL" id="PWA81769.1"/>
    </source>
</evidence>
<feature type="compositionally biased region" description="Low complexity" evidence="1">
    <location>
        <begin position="113"/>
        <end position="126"/>
    </location>
</feature>
<proteinExistence type="predicted"/>
<gene>
    <name evidence="2" type="ORF">CTI12_AA182940</name>
</gene>
<dbReference type="EMBL" id="PKPP01001551">
    <property type="protein sequence ID" value="PWA81769.1"/>
    <property type="molecule type" value="Genomic_DNA"/>
</dbReference>
<reference evidence="2 3" key="1">
    <citation type="journal article" date="2018" name="Mol. Plant">
        <title>The genome of Artemisia annua provides insight into the evolution of Asteraceae family and artemisinin biosynthesis.</title>
        <authorList>
            <person name="Shen Q."/>
            <person name="Zhang L."/>
            <person name="Liao Z."/>
            <person name="Wang S."/>
            <person name="Yan T."/>
            <person name="Shi P."/>
            <person name="Liu M."/>
            <person name="Fu X."/>
            <person name="Pan Q."/>
            <person name="Wang Y."/>
            <person name="Lv Z."/>
            <person name="Lu X."/>
            <person name="Zhang F."/>
            <person name="Jiang W."/>
            <person name="Ma Y."/>
            <person name="Chen M."/>
            <person name="Hao X."/>
            <person name="Li L."/>
            <person name="Tang Y."/>
            <person name="Lv G."/>
            <person name="Zhou Y."/>
            <person name="Sun X."/>
            <person name="Brodelius P.E."/>
            <person name="Rose J.K.C."/>
            <person name="Tang K."/>
        </authorList>
    </citation>
    <scope>NUCLEOTIDE SEQUENCE [LARGE SCALE GENOMIC DNA]</scope>
    <source>
        <strain evidence="3">cv. Huhao1</strain>
        <tissue evidence="2">Leaf</tissue>
    </source>
</reference>
<accession>A0A2U1P7N6</accession>
<comment type="caution">
    <text evidence="2">The sequence shown here is derived from an EMBL/GenBank/DDBJ whole genome shotgun (WGS) entry which is preliminary data.</text>
</comment>
<keyword evidence="3" id="KW-1185">Reference proteome</keyword>
<sequence length="126" mass="13501">MALRELLLINVSSLVNVELDYSNVEYFGSSQEDVEEEMLRGLLQSLGHVIKITLGDSCLEVLSRLEDEGFQLFEGTDDDEDVTSSGSDSDDEGFHTSSGGDSEDDGFQSVTLSGSDSSDSDSSGSD</sequence>
<dbReference type="AlphaFoldDB" id="A0A2U1P7N6"/>
<evidence type="ECO:0000256" key="1">
    <source>
        <dbReference type="SAM" id="MobiDB-lite"/>
    </source>
</evidence>
<protein>
    <submittedName>
        <fullName evidence="2">F-box domain, Leucine-rich repeat domain, L domain-like protein</fullName>
    </submittedName>
</protein>